<dbReference type="Proteomes" id="UP000541185">
    <property type="component" value="Unassembled WGS sequence"/>
</dbReference>
<dbReference type="EMBL" id="JABBFX010000002">
    <property type="protein sequence ID" value="NML46874.1"/>
    <property type="molecule type" value="Genomic_DNA"/>
</dbReference>
<keyword evidence="1" id="KW-0548">Nucleotidyltransferase</keyword>
<dbReference type="InterPro" id="IPR003329">
    <property type="entry name" value="Cytidylyl_trans"/>
</dbReference>
<keyword evidence="2" id="KW-1185">Reference proteome</keyword>
<keyword evidence="1" id="KW-0808">Transferase</keyword>
<dbReference type="AlphaFoldDB" id="A0A848H8P3"/>
<protein>
    <submittedName>
        <fullName evidence="1">Acylneuraminate cytidylyltransferase family protein</fullName>
    </submittedName>
</protein>
<evidence type="ECO:0000313" key="1">
    <source>
        <dbReference type="EMBL" id="NML46874.1"/>
    </source>
</evidence>
<dbReference type="GO" id="GO:0008781">
    <property type="term" value="F:N-acylneuraminate cytidylyltransferase activity"/>
    <property type="evidence" value="ECO:0007669"/>
    <property type="project" value="TreeGrafter"/>
</dbReference>
<evidence type="ECO:0000313" key="2">
    <source>
        <dbReference type="Proteomes" id="UP000541185"/>
    </source>
</evidence>
<dbReference type="Pfam" id="PF02348">
    <property type="entry name" value="CTP_transf_3"/>
    <property type="match status" value="1"/>
</dbReference>
<dbReference type="SUPFAM" id="SSF53448">
    <property type="entry name" value="Nucleotide-diphospho-sugar transferases"/>
    <property type="match status" value="1"/>
</dbReference>
<comment type="caution">
    <text evidence="1">The sequence shown here is derived from an EMBL/GenBank/DDBJ whole genome shotgun (WGS) entry which is preliminary data.</text>
</comment>
<sequence length="236" mass="25343">MIAGRSVLALIPARGGSKRLPRKNLLPLGGVPLIGWSIRNALALPEVDQVLVSTDDAEIADTARELGADVPWLRPAELATDTASSNDAILHALDQCAAAGRPHDVLLLLQPTSPFRDPAQLAEALALCASLNGAPVVGFAPARSNPAWCFTRQADGKVRPVLDADGTRKRSQDLPEVLEISGNFYAIGVDVFRRERSFFTPETRALVSEQRELALDIDDAFDWLVAEAVAARRPAP</sequence>
<accession>A0A848H8P3</accession>
<organism evidence="1 2">
    <name type="scientific">Ramlibacter agri</name>
    <dbReference type="NCBI Taxonomy" id="2728837"/>
    <lineage>
        <taxon>Bacteria</taxon>
        <taxon>Pseudomonadati</taxon>
        <taxon>Pseudomonadota</taxon>
        <taxon>Betaproteobacteria</taxon>
        <taxon>Burkholderiales</taxon>
        <taxon>Comamonadaceae</taxon>
        <taxon>Ramlibacter</taxon>
    </lineage>
</organism>
<dbReference type="Gene3D" id="3.90.550.10">
    <property type="entry name" value="Spore Coat Polysaccharide Biosynthesis Protein SpsA, Chain A"/>
    <property type="match status" value="1"/>
</dbReference>
<dbReference type="CDD" id="cd02513">
    <property type="entry name" value="CMP-NeuAc_Synthase"/>
    <property type="match status" value="1"/>
</dbReference>
<name>A0A848H8P3_9BURK</name>
<proteinExistence type="predicted"/>
<dbReference type="InterPro" id="IPR050793">
    <property type="entry name" value="CMP-NeuNAc_synthase"/>
</dbReference>
<gene>
    <name evidence="1" type="ORF">HHL11_24225</name>
</gene>
<reference evidence="1 2" key="1">
    <citation type="submission" date="2020-04" db="EMBL/GenBank/DDBJ databases">
        <title>Ramlibacter sp. G-1-2-2 isolated from soil.</title>
        <authorList>
            <person name="Dahal R.H."/>
        </authorList>
    </citation>
    <scope>NUCLEOTIDE SEQUENCE [LARGE SCALE GENOMIC DNA]</scope>
    <source>
        <strain evidence="1 2">G-1-2-2</strain>
    </source>
</reference>
<dbReference type="PANTHER" id="PTHR21485:SF3">
    <property type="entry name" value="N-ACYLNEURAMINATE CYTIDYLYLTRANSFERASE"/>
    <property type="match status" value="1"/>
</dbReference>
<dbReference type="RefSeq" id="WP_169421117.1">
    <property type="nucleotide sequence ID" value="NZ_JABBFX010000002.1"/>
</dbReference>
<dbReference type="InterPro" id="IPR029044">
    <property type="entry name" value="Nucleotide-diphossugar_trans"/>
</dbReference>
<dbReference type="PANTHER" id="PTHR21485">
    <property type="entry name" value="HAD SUPERFAMILY MEMBERS CMAS AND KDSC"/>
    <property type="match status" value="1"/>
</dbReference>